<dbReference type="InterPro" id="IPR036396">
    <property type="entry name" value="Cyt_P450_sf"/>
</dbReference>
<dbReference type="OrthoDB" id="1470350at2759"/>
<dbReference type="Gene3D" id="1.10.630.10">
    <property type="entry name" value="Cytochrome P450"/>
    <property type="match status" value="1"/>
</dbReference>
<dbReference type="GO" id="GO:0004497">
    <property type="term" value="F:monooxygenase activity"/>
    <property type="evidence" value="ECO:0007669"/>
    <property type="project" value="InterPro"/>
</dbReference>
<evidence type="ECO:0000313" key="8">
    <source>
        <dbReference type="Proteomes" id="UP000036987"/>
    </source>
</evidence>
<dbReference type="STRING" id="29655.A0A0K9PJZ4"/>
<gene>
    <name evidence="7" type="ORF">ZOSMA_237G00210</name>
</gene>
<keyword evidence="5" id="KW-0349">Heme</keyword>
<reference evidence="8" key="1">
    <citation type="journal article" date="2016" name="Nature">
        <title>The genome of the seagrass Zostera marina reveals angiosperm adaptation to the sea.</title>
        <authorList>
            <person name="Olsen J.L."/>
            <person name="Rouze P."/>
            <person name="Verhelst B."/>
            <person name="Lin Y.-C."/>
            <person name="Bayer T."/>
            <person name="Collen J."/>
            <person name="Dattolo E."/>
            <person name="De Paoli E."/>
            <person name="Dittami S."/>
            <person name="Maumus F."/>
            <person name="Michel G."/>
            <person name="Kersting A."/>
            <person name="Lauritano C."/>
            <person name="Lohaus R."/>
            <person name="Toepel M."/>
            <person name="Tonon T."/>
            <person name="Vanneste K."/>
            <person name="Amirebrahimi M."/>
            <person name="Brakel J."/>
            <person name="Bostroem C."/>
            <person name="Chovatia M."/>
            <person name="Grimwood J."/>
            <person name="Jenkins J.W."/>
            <person name="Jueterbock A."/>
            <person name="Mraz A."/>
            <person name="Stam W.T."/>
            <person name="Tice H."/>
            <person name="Bornberg-Bauer E."/>
            <person name="Green P.J."/>
            <person name="Pearson G.A."/>
            <person name="Procaccini G."/>
            <person name="Duarte C.M."/>
            <person name="Schmutz J."/>
            <person name="Reusch T.B.H."/>
            <person name="Van de Peer Y."/>
        </authorList>
    </citation>
    <scope>NUCLEOTIDE SEQUENCE [LARGE SCALE GENOMIC DNA]</scope>
    <source>
        <strain evidence="8">cv. Finnish</strain>
    </source>
</reference>
<dbReference type="GO" id="GO:0020037">
    <property type="term" value="F:heme binding"/>
    <property type="evidence" value="ECO:0007669"/>
    <property type="project" value="InterPro"/>
</dbReference>
<evidence type="ECO:0000256" key="3">
    <source>
        <dbReference type="ARBA" id="ARBA00023002"/>
    </source>
</evidence>
<dbReference type="Proteomes" id="UP000036987">
    <property type="component" value="Unassembled WGS sequence"/>
</dbReference>
<protein>
    <recommendedName>
        <fullName evidence="9">Cytochrome P450</fullName>
    </recommendedName>
</protein>
<dbReference type="GO" id="GO:0005506">
    <property type="term" value="F:iron ion binding"/>
    <property type="evidence" value="ECO:0007669"/>
    <property type="project" value="InterPro"/>
</dbReference>
<feature type="binding site" description="axial binding residue" evidence="5">
    <location>
        <position position="451"/>
    </location>
    <ligand>
        <name>heme</name>
        <dbReference type="ChEBI" id="CHEBI:30413"/>
    </ligand>
    <ligandPart>
        <name>Fe</name>
        <dbReference type="ChEBI" id="CHEBI:18248"/>
    </ligandPart>
</feature>
<comment type="cofactor">
    <cofactor evidence="5">
        <name>heme</name>
        <dbReference type="ChEBI" id="CHEBI:30413"/>
    </cofactor>
</comment>
<dbReference type="PRINTS" id="PR00385">
    <property type="entry name" value="P450"/>
</dbReference>
<proteinExistence type="inferred from homology"/>
<sequence>MEFFLLSSFFFLLLLVSVVVVGRSGRRGSDGRTFGPRHHPIIGCMIDFRKNSHRTLDWYTSMLKDSPTNTIVVWRFGTRRNIVTANQENVEYILKTNFQNYPKGEPLKEHFRDLLGTGIFNVDGEMWFKQRKLASHEFTTKCLRDTLVKSLQSETENRLLPLLKTAMENSSVIDMQEVLTRFAFDVICDISFGYDLGLLKNGLPASEFASAYDTASEICIKRVRGIFFPAAWKVKRFFHIGSERILRDKVRIIHQTIEDLIKKRIDDESETKLIDGGRNDFLSRLISSGNSIETTRDMVISFILAGRDTSSSALTWFFYLITLHPNIQTLILKESFDLTGENSSTNIYQNLKEMKFLEAALMESIRLYPPVSWDSKHAVSSDVLPDGTLVGKGDRVTFFPYGMGRIEKLWGKNWSEFDPCRWLTVSEDKKKELAWVSPYKFPVFQAGPRICLGKEMAMIQMKYVAVSVLREFELRRTTDEIPTFIPMMTSQMSGGFNVLFNRNQRY</sequence>
<dbReference type="AlphaFoldDB" id="A0A0K9PJZ4"/>
<comment type="caution">
    <text evidence="7">The sequence shown here is derived from an EMBL/GenBank/DDBJ whole genome shotgun (WGS) entry which is preliminary data.</text>
</comment>
<dbReference type="OMA" id="DIYRFTA"/>
<evidence type="ECO:0000256" key="4">
    <source>
        <dbReference type="ARBA" id="ARBA00023004"/>
    </source>
</evidence>
<dbReference type="SUPFAM" id="SSF48264">
    <property type="entry name" value="Cytochrome P450"/>
    <property type="match status" value="1"/>
</dbReference>
<organism evidence="7 8">
    <name type="scientific">Zostera marina</name>
    <name type="common">Eelgrass</name>
    <dbReference type="NCBI Taxonomy" id="29655"/>
    <lineage>
        <taxon>Eukaryota</taxon>
        <taxon>Viridiplantae</taxon>
        <taxon>Streptophyta</taxon>
        <taxon>Embryophyta</taxon>
        <taxon>Tracheophyta</taxon>
        <taxon>Spermatophyta</taxon>
        <taxon>Magnoliopsida</taxon>
        <taxon>Liliopsida</taxon>
        <taxon>Zosteraceae</taxon>
        <taxon>Zostera</taxon>
    </lineage>
</organism>
<keyword evidence="6" id="KW-0732">Signal</keyword>
<dbReference type="InterPro" id="IPR001128">
    <property type="entry name" value="Cyt_P450"/>
</dbReference>
<evidence type="ECO:0000313" key="7">
    <source>
        <dbReference type="EMBL" id="KMZ68560.1"/>
    </source>
</evidence>
<evidence type="ECO:0000256" key="5">
    <source>
        <dbReference type="PIRSR" id="PIRSR602401-1"/>
    </source>
</evidence>
<dbReference type="CDD" id="cd11064">
    <property type="entry name" value="CYP86A"/>
    <property type="match status" value="1"/>
</dbReference>
<evidence type="ECO:0000256" key="2">
    <source>
        <dbReference type="ARBA" id="ARBA00022723"/>
    </source>
</evidence>
<keyword evidence="3" id="KW-0560">Oxidoreductase</keyword>
<keyword evidence="2 5" id="KW-0479">Metal-binding</keyword>
<feature type="signal peptide" evidence="6">
    <location>
        <begin position="1"/>
        <end position="22"/>
    </location>
</feature>
<evidence type="ECO:0000256" key="6">
    <source>
        <dbReference type="SAM" id="SignalP"/>
    </source>
</evidence>
<accession>A0A0K9PJZ4</accession>
<evidence type="ECO:0008006" key="9">
    <source>
        <dbReference type="Google" id="ProtNLM"/>
    </source>
</evidence>
<dbReference type="InterPro" id="IPR002401">
    <property type="entry name" value="Cyt_P450_E_grp-I"/>
</dbReference>
<comment type="similarity">
    <text evidence="1">Belongs to the cytochrome P450 family.</text>
</comment>
<keyword evidence="8" id="KW-1185">Reference proteome</keyword>
<name>A0A0K9PJZ4_ZOSMR</name>
<dbReference type="PRINTS" id="PR00463">
    <property type="entry name" value="EP450I"/>
</dbReference>
<keyword evidence="4 5" id="KW-0408">Iron</keyword>
<dbReference type="GO" id="GO:0016705">
    <property type="term" value="F:oxidoreductase activity, acting on paired donors, with incorporation or reduction of molecular oxygen"/>
    <property type="evidence" value="ECO:0007669"/>
    <property type="project" value="InterPro"/>
</dbReference>
<evidence type="ECO:0000256" key="1">
    <source>
        <dbReference type="ARBA" id="ARBA00010617"/>
    </source>
</evidence>
<dbReference type="Pfam" id="PF00067">
    <property type="entry name" value="p450"/>
    <property type="match status" value="1"/>
</dbReference>
<dbReference type="EMBL" id="LFYR01000834">
    <property type="protein sequence ID" value="KMZ68560.1"/>
    <property type="molecule type" value="Genomic_DNA"/>
</dbReference>
<dbReference type="PANTHER" id="PTHR24296">
    <property type="entry name" value="CYTOCHROME P450"/>
    <property type="match status" value="1"/>
</dbReference>
<feature type="chain" id="PRO_5005527779" description="Cytochrome P450" evidence="6">
    <location>
        <begin position="23"/>
        <end position="506"/>
    </location>
</feature>